<accession>K0RWW8</accession>
<sequence length="18" mass="2089">LVTSLESKNPYYLTLNFS</sequence>
<dbReference type="Proteomes" id="UP000266841">
    <property type="component" value="Unassembled WGS sequence"/>
</dbReference>
<comment type="caution">
    <text evidence="1">The sequence shown here is derived from an EMBL/GenBank/DDBJ whole genome shotgun (WGS) entry which is preliminary data.</text>
</comment>
<proteinExistence type="predicted"/>
<evidence type="ECO:0000313" key="2">
    <source>
        <dbReference type="Proteomes" id="UP000266841"/>
    </source>
</evidence>
<evidence type="ECO:0000313" key="1">
    <source>
        <dbReference type="EMBL" id="EJK58248.1"/>
    </source>
</evidence>
<feature type="non-terminal residue" evidence="1">
    <location>
        <position position="1"/>
    </location>
</feature>
<protein>
    <submittedName>
        <fullName evidence="1">Uncharacterized protein</fullName>
    </submittedName>
</protein>
<keyword evidence="2" id="KW-1185">Reference proteome</keyword>
<name>K0RWW8_THAOC</name>
<reference evidence="1 2" key="1">
    <citation type="journal article" date="2012" name="Genome Biol.">
        <title>Genome and low-iron response of an oceanic diatom adapted to chronic iron limitation.</title>
        <authorList>
            <person name="Lommer M."/>
            <person name="Specht M."/>
            <person name="Roy A.S."/>
            <person name="Kraemer L."/>
            <person name="Andreson R."/>
            <person name="Gutowska M.A."/>
            <person name="Wolf J."/>
            <person name="Bergner S.V."/>
            <person name="Schilhabel M.B."/>
            <person name="Klostermeier U.C."/>
            <person name="Beiko R.G."/>
            <person name="Rosenstiel P."/>
            <person name="Hippler M."/>
            <person name="Laroche J."/>
        </authorList>
    </citation>
    <scope>NUCLEOTIDE SEQUENCE [LARGE SCALE GENOMIC DNA]</scope>
    <source>
        <strain evidence="1 2">CCMP1005</strain>
    </source>
</reference>
<dbReference type="AlphaFoldDB" id="K0RWW8"/>
<dbReference type="EMBL" id="AGNL01025773">
    <property type="protein sequence ID" value="EJK58248.1"/>
    <property type="molecule type" value="Genomic_DNA"/>
</dbReference>
<organism evidence="1 2">
    <name type="scientific">Thalassiosira oceanica</name>
    <name type="common">Marine diatom</name>
    <dbReference type="NCBI Taxonomy" id="159749"/>
    <lineage>
        <taxon>Eukaryota</taxon>
        <taxon>Sar</taxon>
        <taxon>Stramenopiles</taxon>
        <taxon>Ochrophyta</taxon>
        <taxon>Bacillariophyta</taxon>
        <taxon>Coscinodiscophyceae</taxon>
        <taxon>Thalassiosirophycidae</taxon>
        <taxon>Thalassiosirales</taxon>
        <taxon>Thalassiosiraceae</taxon>
        <taxon>Thalassiosira</taxon>
    </lineage>
</organism>
<gene>
    <name evidence="1" type="ORF">THAOC_21645</name>
</gene>